<accession>A0ABX5GJK0</accession>
<dbReference type="PROSITE" id="PS00409">
    <property type="entry name" value="PROKAR_NTER_METHYL"/>
    <property type="match status" value="1"/>
</dbReference>
<organism evidence="2 3">
    <name type="scientific">Photobacterium leiognathi</name>
    <dbReference type="NCBI Taxonomy" id="553611"/>
    <lineage>
        <taxon>Bacteria</taxon>
        <taxon>Pseudomonadati</taxon>
        <taxon>Pseudomonadota</taxon>
        <taxon>Gammaproteobacteria</taxon>
        <taxon>Vibrionales</taxon>
        <taxon>Vibrionaceae</taxon>
        <taxon>Photobacterium</taxon>
    </lineage>
</organism>
<gene>
    <name evidence="2" type="ORF">CTM94_03850</name>
</gene>
<dbReference type="InterPro" id="IPR012902">
    <property type="entry name" value="N_methyl_site"/>
</dbReference>
<dbReference type="Pfam" id="PF07963">
    <property type="entry name" value="N_methyl"/>
    <property type="match status" value="1"/>
</dbReference>
<proteinExistence type="predicted"/>
<dbReference type="EMBL" id="PYOI01000003">
    <property type="protein sequence ID" value="PSV85863.1"/>
    <property type="molecule type" value="Genomic_DNA"/>
</dbReference>
<dbReference type="SUPFAM" id="SSF54523">
    <property type="entry name" value="Pili subunits"/>
    <property type="match status" value="1"/>
</dbReference>
<dbReference type="Gene3D" id="3.30.700.10">
    <property type="entry name" value="Glycoprotein, Type 4 Pilin"/>
    <property type="match status" value="1"/>
</dbReference>
<dbReference type="InterPro" id="IPR045584">
    <property type="entry name" value="Pilin-like"/>
</dbReference>
<keyword evidence="1" id="KW-1133">Transmembrane helix</keyword>
<evidence type="ECO:0000313" key="2">
    <source>
        <dbReference type="EMBL" id="PSV85863.1"/>
    </source>
</evidence>
<keyword evidence="1" id="KW-0812">Transmembrane</keyword>
<name>A0ABX5GJK0_PHOLE</name>
<feature type="transmembrane region" description="Helical" evidence="1">
    <location>
        <begin position="7"/>
        <end position="29"/>
    </location>
</feature>
<evidence type="ECO:0000313" key="3">
    <source>
        <dbReference type="Proteomes" id="UP000241566"/>
    </source>
</evidence>
<keyword evidence="1" id="KW-0472">Membrane</keyword>
<dbReference type="RefSeq" id="WP_045062891.1">
    <property type="nucleotide sequence ID" value="NZ_CP131601.1"/>
</dbReference>
<protein>
    <submittedName>
        <fullName evidence="2">MSHA biogenesis protein MshA</fullName>
    </submittedName>
</protein>
<dbReference type="Proteomes" id="UP000241566">
    <property type="component" value="Unassembled WGS sequence"/>
</dbReference>
<keyword evidence="3" id="KW-1185">Reference proteome</keyword>
<evidence type="ECO:0000256" key="1">
    <source>
        <dbReference type="SAM" id="Phobius"/>
    </source>
</evidence>
<comment type="caution">
    <text evidence="2">The sequence shown here is derived from an EMBL/GenBank/DDBJ whole genome shotgun (WGS) entry which is preliminary data.</text>
</comment>
<sequence length="168" mass="18487">MRNKAGFTLIEVVIVIVIVILGILAVTAAPKFLNISSDTYRAKLHELKGSMTEISRIIYGKAVMQGDENDITGSKKIEGIAIWNGYPKGNYAGIGKTIVDLKENWAANQDTSISNQPGYRTYVMTFMKKVPKDESDSVEKIKATNCYLSYKENNTGDEPIVTIIDSGC</sequence>
<reference evidence="2 3" key="1">
    <citation type="submission" date="2018-01" db="EMBL/GenBank/DDBJ databases">
        <title>Whole genome sequencing of Histamine producing bacteria.</title>
        <authorList>
            <person name="Butler K."/>
        </authorList>
    </citation>
    <scope>NUCLEOTIDE SEQUENCE [LARGE SCALE GENOMIC DNA]</scope>
    <source>
        <strain evidence="2 3">ATCC 25521</strain>
    </source>
</reference>